<evidence type="ECO:0008006" key="4">
    <source>
        <dbReference type="Google" id="ProtNLM"/>
    </source>
</evidence>
<name>A0AAJ0DDU7_9PEZI</name>
<reference evidence="2" key="1">
    <citation type="submission" date="2023-04" db="EMBL/GenBank/DDBJ databases">
        <title>Black Yeasts Isolated from many extreme environments.</title>
        <authorList>
            <person name="Coleine C."/>
            <person name="Stajich J.E."/>
            <person name="Selbmann L."/>
        </authorList>
    </citation>
    <scope>NUCLEOTIDE SEQUENCE</scope>
    <source>
        <strain evidence="2">CCFEE 5312</strain>
    </source>
</reference>
<dbReference type="PANTHER" id="PTHR23509:SF6">
    <property type="entry name" value="PHOSPHOLIPASE C1020.13C-RELATED"/>
    <property type="match status" value="1"/>
</dbReference>
<evidence type="ECO:0000256" key="1">
    <source>
        <dbReference type="SAM" id="MobiDB-lite"/>
    </source>
</evidence>
<evidence type="ECO:0000313" key="3">
    <source>
        <dbReference type="Proteomes" id="UP001271007"/>
    </source>
</evidence>
<evidence type="ECO:0000313" key="2">
    <source>
        <dbReference type="EMBL" id="KAK3051956.1"/>
    </source>
</evidence>
<feature type="compositionally biased region" description="Polar residues" evidence="1">
    <location>
        <begin position="86"/>
        <end position="100"/>
    </location>
</feature>
<proteinExistence type="predicted"/>
<protein>
    <recommendedName>
        <fullName evidence="4">DDHD domain-containing protein</fullName>
    </recommendedName>
</protein>
<dbReference type="EMBL" id="JAWDJX010000023">
    <property type="protein sequence ID" value="KAK3051956.1"/>
    <property type="molecule type" value="Genomic_DNA"/>
</dbReference>
<dbReference type="AlphaFoldDB" id="A0AAJ0DDU7"/>
<dbReference type="PANTHER" id="PTHR23509">
    <property type="entry name" value="PA-PL1 PHOSPHOLIPASE FAMILY"/>
    <property type="match status" value="1"/>
</dbReference>
<organism evidence="2 3">
    <name type="scientific">Extremus antarcticus</name>
    <dbReference type="NCBI Taxonomy" id="702011"/>
    <lineage>
        <taxon>Eukaryota</taxon>
        <taxon>Fungi</taxon>
        <taxon>Dikarya</taxon>
        <taxon>Ascomycota</taxon>
        <taxon>Pezizomycotina</taxon>
        <taxon>Dothideomycetes</taxon>
        <taxon>Dothideomycetidae</taxon>
        <taxon>Mycosphaerellales</taxon>
        <taxon>Extremaceae</taxon>
        <taxon>Extremus</taxon>
    </lineage>
</organism>
<comment type="caution">
    <text evidence="2">The sequence shown here is derived from an EMBL/GenBank/DDBJ whole genome shotgun (WGS) entry which is preliminary data.</text>
</comment>
<dbReference type="GO" id="GO:0005737">
    <property type="term" value="C:cytoplasm"/>
    <property type="evidence" value="ECO:0007669"/>
    <property type="project" value="TreeGrafter"/>
</dbReference>
<sequence length="660" mass="72933">MSGANQYIRQVLHHTEPPPPVSARFYYTSPVTLDDPLSPLPPPTTSSSTTNHPPKTFSEYDNADLDKAWHELRRKILKYQEEQGEKSASNDGSRSRAGSSGVQGGRRESSPRPATPRSKQTKLPASGLSRSEGPRIEVDDTAEPFGEAAHVPDTTGTPFVRAPSRKQVTAFSREATPARPPIKAHDTYDWDDSSHLVDQSPVADEAKTTKPNSAPEKSVAVGVSRLHQVEMPNLQMTPIYWTPVHDEAVVVRGTWFYQDTMLPVETAVANMLEAGYVDLQVWTETWKDELDSAVEVGASGEEKIVHKLWPDKLPKVPDSRPISRQGAMTRSDREDLLRAVTSTLAAGEPQTAEEMREKAVEAACDIIDISTGPGGADNKASGTSTYGYNGAVRSYSSFGVIYANVKEARLLKPSLLPSRYYGRRPLANYIRKGHKLGIAVVRGFDQRVWDKLHPPRSIPTAAKAHKGAAASASNLPPNNRPKDNVGDARENTKVTDLIFVIHGIGQQLSHRMESFSFTHAINAFRREINVEVGSKEVRARFRRNMGGIMVLPINWRHSLSFEEGGYRDGTENLARNEFTLADITPETLPSVRNIVNDVMADIPYYMSHHQPKMVAAVIREANRVYQLWCRNNAGFAEKGRVHIIAHSLGSKSSLICTIKA</sequence>
<gene>
    <name evidence="2" type="ORF">LTR09_006910</name>
</gene>
<feature type="region of interest" description="Disordered" evidence="1">
    <location>
        <begin position="12"/>
        <end position="63"/>
    </location>
</feature>
<feature type="region of interest" description="Disordered" evidence="1">
    <location>
        <begin position="171"/>
        <end position="195"/>
    </location>
</feature>
<dbReference type="GO" id="GO:0004620">
    <property type="term" value="F:phospholipase activity"/>
    <property type="evidence" value="ECO:0007669"/>
    <property type="project" value="TreeGrafter"/>
</dbReference>
<accession>A0AAJ0DDU7</accession>
<dbReference type="InterPro" id="IPR058055">
    <property type="entry name" value="PA-PLA1"/>
</dbReference>
<keyword evidence="3" id="KW-1185">Reference proteome</keyword>
<feature type="compositionally biased region" description="Basic and acidic residues" evidence="1">
    <location>
        <begin position="183"/>
        <end position="195"/>
    </location>
</feature>
<dbReference type="Proteomes" id="UP001271007">
    <property type="component" value="Unassembled WGS sequence"/>
</dbReference>
<feature type="region of interest" description="Disordered" evidence="1">
    <location>
        <begin position="460"/>
        <end position="487"/>
    </location>
</feature>
<feature type="region of interest" description="Disordered" evidence="1">
    <location>
        <begin position="80"/>
        <end position="137"/>
    </location>
</feature>